<evidence type="ECO:0000256" key="8">
    <source>
        <dbReference type="ARBA" id="ARBA00023157"/>
    </source>
</evidence>
<keyword evidence="4 11" id="KW-0237">DNA synthesis</keyword>
<keyword evidence="3 11" id="KW-0846">Cobalamin</keyword>
<dbReference type="PANTHER" id="PTHR43371">
    <property type="entry name" value="VITAMIN B12-DEPENDENT RIBONUCLEOTIDE REDUCTASE"/>
    <property type="match status" value="1"/>
</dbReference>
<dbReference type="InterPro" id="IPR000788">
    <property type="entry name" value="RNR_lg_C"/>
</dbReference>
<feature type="domain" description="Ribonucleotide reductase large subunit N-terminal" evidence="12">
    <location>
        <begin position="5"/>
        <end position="71"/>
    </location>
</feature>
<comment type="catalytic activity">
    <reaction evidence="10 11">
        <text>a 2'-deoxyribonucleoside 5'-diphosphate + [thioredoxin]-disulfide + H2O = a ribonucleoside 5'-diphosphate + [thioredoxin]-dithiol</text>
        <dbReference type="Rhea" id="RHEA:23252"/>
        <dbReference type="Rhea" id="RHEA-COMP:10698"/>
        <dbReference type="Rhea" id="RHEA-COMP:10700"/>
        <dbReference type="ChEBI" id="CHEBI:15377"/>
        <dbReference type="ChEBI" id="CHEBI:29950"/>
        <dbReference type="ChEBI" id="CHEBI:50058"/>
        <dbReference type="ChEBI" id="CHEBI:57930"/>
        <dbReference type="ChEBI" id="CHEBI:73316"/>
        <dbReference type="EC" id="1.17.4.1"/>
    </reaction>
</comment>
<organism evidence="14 15">
    <name type="scientific">Candidatus Dojkabacteria bacterium</name>
    <dbReference type="NCBI Taxonomy" id="2099670"/>
    <lineage>
        <taxon>Bacteria</taxon>
        <taxon>Candidatus Dojkabacteria</taxon>
    </lineage>
</organism>
<dbReference type="NCBIfam" id="TIGR02504">
    <property type="entry name" value="NrdJ_Z"/>
    <property type="match status" value="1"/>
</dbReference>
<dbReference type="PRINTS" id="PR01183">
    <property type="entry name" value="RIBORDTASEM1"/>
</dbReference>
<reference evidence="14" key="1">
    <citation type="submission" date="2020-04" db="EMBL/GenBank/DDBJ databases">
        <authorList>
            <person name="Zhang T."/>
        </authorList>
    </citation>
    <scope>NUCLEOTIDE SEQUENCE</scope>
    <source>
        <strain evidence="14">HKST-UBA10</strain>
    </source>
</reference>
<dbReference type="AlphaFoldDB" id="A0A955L309"/>
<evidence type="ECO:0000256" key="10">
    <source>
        <dbReference type="ARBA" id="ARBA00047754"/>
    </source>
</evidence>
<comment type="cofactor">
    <cofactor evidence="1 11">
        <name>adenosylcob(III)alamin</name>
        <dbReference type="ChEBI" id="CHEBI:18408"/>
    </cofactor>
</comment>
<dbReference type="GO" id="GO:0071897">
    <property type="term" value="P:DNA biosynthetic process"/>
    <property type="evidence" value="ECO:0007669"/>
    <property type="project" value="UniProtKB-KW"/>
</dbReference>
<dbReference type="Proteomes" id="UP000782843">
    <property type="component" value="Unassembled WGS sequence"/>
</dbReference>
<evidence type="ECO:0000256" key="9">
    <source>
        <dbReference type="ARBA" id="ARBA00023285"/>
    </source>
</evidence>
<gene>
    <name evidence="14" type="ORF">KC660_00895</name>
</gene>
<accession>A0A955L309</accession>
<dbReference type="GO" id="GO:0005524">
    <property type="term" value="F:ATP binding"/>
    <property type="evidence" value="ECO:0007669"/>
    <property type="project" value="InterPro"/>
</dbReference>
<evidence type="ECO:0000256" key="4">
    <source>
        <dbReference type="ARBA" id="ARBA00022634"/>
    </source>
</evidence>
<proteinExistence type="inferred from homology"/>
<evidence type="ECO:0000313" key="15">
    <source>
        <dbReference type="Proteomes" id="UP000782843"/>
    </source>
</evidence>
<name>A0A955L309_9BACT</name>
<sequence length="591" mass="67700">MRTISENAKLIAEKRYLKIDKDGTPKENIDEMFQRIAKYIAKAEKIDKSSKSMQTKVEEDFYYILKDRKFTSGMVMLDRGRENILAACYVLPLKDSIESIYTTLLNSVQLHRRGAGIGYDFSAIRPEGNFVKTTGKKASGPVSFMRLYDFSSEEIMNKGAVRHAGHMGILRIDHPDIMRFIKAKTDMNELNNFNISIAVTDEFYDSYKNNKTFELKWPVSDEFEYNSDKRALKVYEELNPREMIDDIAKRIHKSAEPGFIFIDKVNKFNPTPNVGLMTATNQCGEQPLLPYEACNLGNIDLSKYFTNGEFDWDDLKFTVETAVRFLDNTITMTNHLLPEINNIVAKGNRKIGLGVMGLADLFYLMDIPYESKKARETAEEIMKFIWENAADASSKLGKEKGSFGNFKDSKWDESSNVEQAKQNPRRYKTMRNATVTTIAPTGTTALFADCNGGIEPFYALSYKRMNMETMGENTEMIYTNDILTKRLKSDWLYNKELDAEIFEKGSLRGIDSLPEKIRKVFVTAKDIDAKDHVLMQSVFQKWTDNAVSKTINMPSNATVEQIIEIFELAYETDCKGLTIYRDKSRDKQVLN</sequence>
<dbReference type="SUPFAM" id="SSF51998">
    <property type="entry name" value="PFL-like glycyl radical enzymes"/>
    <property type="match status" value="1"/>
</dbReference>
<dbReference type="InterPro" id="IPR050862">
    <property type="entry name" value="RdRp_reductase_class-2"/>
</dbReference>
<keyword evidence="8" id="KW-1015">Disulfide bond</keyword>
<dbReference type="InterPro" id="IPR013509">
    <property type="entry name" value="RNR_lsu_N"/>
</dbReference>
<reference evidence="14" key="2">
    <citation type="journal article" date="2021" name="Microbiome">
        <title>Successional dynamics and alternative stable states in a saline activated sludge microbial community over 9 years.</title>
        <authorList>
            <person name="Wang Y."/>
            <person name="Ye J."/>
            <person name="Ju F."/>
            <person name="Liu L."/>
            <person name="Boyd J.A."/>
            <person name="Deng Y."/>
            <person name="Parks D.H."/>
            <person name="Jiang X."/>
            <person name="Yin X."/>
            <person name="Woodcroft B.J."/>
            <person name="Tyson G.W."/>
            <person name="Hugenholtz P."/>
            <person name="Polz M.F."/>
            <person name="Zhang T."/>
        </authorList>
    </citation>
    <scope>NUCLEOTIDE SEQUENCE</scope>
    <source>
        <strain evidence="14">HKST-UBA10</strain>
    </source>
</reference>
<evidence type="ECO:0000259" key="13">
    <source>
        <dbReference type="Pfam" id="PF02867"/>
    </source>
</evidence>
<keyword evidence="5 11" id="KW-0547">Nucleotide-binding</keyword>
<evidence type="ECO:0000256" key="1">
    <source>
        <dbReference type="ARBA" id="ARBA00001922"/>
    </source>
</evidence>
<dbReference type="Gene3D" id="3.20.70.20">
    <property type="match status" value="1"/>
</dbReference>
<dbReference type="GO" id="GO:0031419">
    <property type="term" value="F:cobalamin binding"/>
    <property type="evidence" value="ECO:0007669"/>
    <property type="project" value="UniProtKB-KW"/>
</dbReference>
<feature type="domain" description="Ribonucleotide reductase large subunit C-terminal" evidence="13">
    <location>
        <begin position="86"/>
        <end position="580"/>
    </location>
</feature>
<comment type="similarity">
    <text evidence="2 11">Belongs to the ribonucleoside diphosphate reductase class-2 family.</text>
</comment>
<dbReference type="InterPro" id="IPR013344">
    <property type="entry name" value="RNR_NrdJ/NrdZ"/>
</dbReference>
<dbReference type="EC" id="1.17.4.1" evidence="11"/>
<comment type="function">
    <text evidence="11">Catalyzes the reduction of ribonucleotides to deoxyribonucleotides. May function to provide a pool of deoxyribonucleotide precursors for DNA repair during oxygen limitation and/or for immediate growth after restoration of oxygen.</text>
</comment>
<evidence type="ECO:0000256" key="7">
    <source>
        <dbReference type="ARBA" id="ARBA00023116"/>
    </source>
</evidence>
<evidence type="ECO:0000256" key="5">
    <source>
        <dbReference type="ARBA" id="ARBA00022741"/>
    </source>
</evidence>
<evidence type="ECO:0000256" key="6">
    <source>
        <dbReference type="ARBA" id="ARBA00023002"/>
    </source>
</evidence>
<dbReference type="GO" id="GO:0004748">
    <property type="term" value="F:ribonucleoside-diphosphate reductase activity, thioredoxin disulfide as acceptor"/>
    <property type="evidence" value="ECO:0007669"/>
    <property type="project" value="UniProtKB-EC"/>
</dbReference>
<evidence type="ECO:0000256" key="3">
    <source>
        <dbReference type="ARBA" id="ARBA00022628"/>
    </source>
</evidence>
<dbReference type="CDD" id="cd02888">
    <property type="entry name" value="RNR_II_dimer"/>
    <property type="match status" value="1"/>
</dbReference>
<evidence type="ECO:0000256" key="2">
    <source>
        <dbReference type="ARBA" id="ARBA00007405"/>
    </source>
</evidence>
<evidence type="ECO:0000259" key="12">
    <source>
        <dbReference type="Pfam" id="PF00317"/>
    </source>
</evidence>
<dbReference type="Pfam" id="PF00317">
    <property type="entry name" value="Ribonuc_red_lgN"/>
    <property type="match status" value="1"/>
</dbReference>
<keyword evidence="9 11" id="KW-0170">Cobalt</keyword>
<dbReference type="EMBL" id="JAGQLG010000029">
    <property type="protein sequence ID" value="MCA9381947.1"/>
    <property type="molecule type" value="Genomic_DNA"/>
</dbReference>
<keyword evidence="6 11" id="KW-0560">Oxidoreductase</keyword>
<comment type="caution">
    <text evidence="14">The sequence shown here is derived from an EMBL/GenBank/DDBJ whole genome shotgun (WGS) entry which is preliminary data.</text>
</comment>
<keyword evidence="7" id="KW-0215">Deoxyribonucleotide synthesis</keyword>
<dbReference type="PANTHER" id="PTHR43371:SF1">
    <property type="entry name" value="RIBONUCLEOSIDE-DIPHOSPHATE REDUCTASE"/>
    <property type="match status" value="1"/>
</dbReference>
<dbReference type="Pfam" id="PF02867">
    <property type="entry name" value="Ribonuc_red_lgC"/>
    <property type="match status" value="1"/>
</dbReference>
<protein>
    <recommendedName>
        <fullName evidence="11">Vitamin B12-dependent ribonucleotide reductase</fullName>
        <ecNumber evidence="11">1.17.4.1</ecNumber>
    </recommendedName>
</protein>
<evidence type="ECO:0000256" key="11">
    <source>
        <dbReference type="RuleBase" id="RU364064"/>
    </source>
</evidence>
<evidence type="ECO:0000313" key="14">
    <source>
        <dbReference type="EMBL" id="MCA9381947.1"/>
    </source>
</evidence>
<dbReference type="GO" id="GO:0009263">
    <property type="term" value="P:deoxyribonucleotide biosynthetic process"/>
    <property type="evidence" value="ECO:0007669"/>
    <property type="project" value="UniProtKB-KW"/>
</dbReference>